<accession>A0AAV2EW00</accession>
<gene>
    <name evidence="2" type="ORF">LTRI10_LOCUS30479</name>
</gene>
<dbReference type="Proteomes" id="UP001497516">
    <property type="component" value="Chromosome 5"/>
</dbReference>
<dbReference type="InterPro" id="IPR002156">
    <property type="entry name" value="RNaseH_domain"/>
</dbReference>
<dbReference type="EMBL" id="OZ034818">
    <property type="protein sequence ID" value="CAL1389635.1"/>
    <property type="molecule type" value="Genomic_DNA"/>
</dbReference>
<name>A0AAV2EW00_9ROSI</name>
<evidence type="ECO:0000313" key="2">
    <source>
        <dbReference type="EMBL" id="CAL1389635.1"/>
    </source>
</evidence>
<organism evidence="2 3">
    <name type="scientific">Linum trigynum</name>
    <dbReference type="NCBI Taxonomy" id="586398"/>
    <lineage>
        <taxon>Eukaryota</taxon>
        <taxon>Viridiplantae</taxon>
        <taxon>Streptophyta</taxon>
        <taxon>Embryophyta</taxon>
        <taxon>Tracheophyta</taxon>
        <taxon>Spermatophyta</taxon>
        <taxon>Magnoliopsida</taxon>
        <taxon>eudicotyledons</taxon>
        <taxon>Gunneridae</taxon>
        <taxon>Pentapetalae</taxon>
        <taxon>rosids</taxon>
        <taxon>fabids</taxon>
        <taxon>Malpighiales</taxon>
        <taxon>Linaceae</taxon>
        <taxon>Linum</taxon>
    </lineage>
</organism>
<evidence type="ECO:0000259" key="1">
    <source>
        <dbReference type="Pfam" id="PF13456"/>
    </source>
</evidence>
<protein>
    <recommendedName>
        <fullName evidence="1">RNase H type-1 domain-containing protein</fullName>
    </recommendedName>
</protein>
<proteinExistence type="predicted"/>
<evidence type="ECO:0000313" key="3">
    <source>
        <dbReference type="Proteomes" id="UP001497516"/>
    </source>
</evidence>
<reference evidence="2 3" key="1">
    <citation type="submission" date="2024-04" db="EMBL/GenBank/DDBJ databases">
        <authorList>
            <person name="Fracassetti M."/>
        </authorList>
    </citation>
    <scope>NUCLEOTIDE SEQUENCE [LARGE SCALE GENOMIC DNA]</scope>
</reference>
<dbReference type="AlphaFoldDB" id="A0AAV2EW00"/>
<dbReference type="GO" id="GO:0003676">
    <property type="term" value="F:nucleic acid binding"/>
    <property type="evidence" value="ECO:0007669"/>
    <property type="project" value="InterPro"/>
</dbReference>
<sequence length="136" mass="14501">MEGGCCLAATSVFGGIGGETRQAQMTPVPFVHLDELFLQSVNNFPELEMQITHSGTKAMISLSDALAVVQHLTTSDANNAHVGAILRGVIILLQELPLVSVALTPREANRAAHAVARNALCYFGSCSVRFNCSYLL</sequence>
<dbReference type="GO" id="GO:0004523">
    <property type="term" value="F:RNA-DNA hybrid ribonuclease activity"/>
    <property type="evidence" value="ECO:0007669"/>
    <property type="project" value="InterPro"/>
</dbReference>
<feature type="domain" description="RNase H type-1" evidence="1">
    <location>
        <begin position="55"/>
        <end position="119"/>
    </location>
</feature>
<dbReference type="Pfam" id="PF13456">
    <property type="entry name" value="RVT_3"/>
    <property type="match status" value="1"/>
</dbReference>
<keyword evidence="3" id="KW-1185">Reference proteome</keyword>